<dbReference type="PANTHER" id="PTHR30474">
    <property type="entry name" value="CELL CYCLE PROTEIN"/>
    <property type="match status" value="1"/>
</dbReference>
<keyword evidence="3" id="KW-0133">Cell shape</keyword>
<proteinExistence type="predicted"/>
<evidence type="ECO:0000256" key="3">
    <source>
        <dbReference type="ARBA" id="ARBA00022960"/>
    </source>
</evidence>
<name>X1RN06_9ZZZZ</name>
<keyword evidence="5" id="KW-0472">Membrane</keyword>
<protein>
    <submittedName>
        <fullName evidence="6">Uncharacterized protein</fullName>
    </submittedName>
</protein>
<dbReference type="GO" id="GO:0015648">
    <property type="term" value="F:lipid-linked peptidoglycan transporter activity"/>
    <property type="evidence" value="ECO:0007669"/>
    <property type="project" value="TreeGrafter"/>
</dbReference>
<dbReference type="InterPro" id="IPR001182">
    <property type="entry name" value="FtsW/RodA"/>
</dbReference>
<dbReference type="EMBL" id="BARV01040761">
    <property type="protein sequence ID" value="GAI56919.1"/>
    <property type="molecule type" value="Genomic_DNA"/>
</dbReference>
<accession>X1RN06</accession>
<dbReference type="GO" id="GO:0005886">
    <property type="term" value="C:plasma membrane"/>
    <property type="evidence" value="ECO:0007669"/>
    <property type="project" value="TreeGrafter"/>
</dbReference>
<gene>
    <name evidence="6" type="ORF">S06H3_61991</name>
</gene>
<evidence type="ECO:0000313" key="6">
    <source>
        <dbReference type="EMBL" id="GAI56919.1"/>
    </source>
</evidence>
<keyword evidence="4" id="KW-1133">Transmembrane helix</keyword>
<feature type="non-terminal residue" evidence="6">
    <location>
        <position position="53"/>
    </location>
</feature>
<dbReference type="GO" id="GO:0051301">
    <property type="term" value="P:cell division"/>
    <property type="evidence" value="ECO:0007669"/>
    <property type="project" value="InterPro"/>
</dbReference>
<comment type="subcellular location">
    <subcellularLocation>
        <location evidence="1">Membrane</location>
        <topology evidence="1">Multi-pass membrane protein</topology>
    </subcellularLocation>
</comment>
<evidence type="ECO:0000256" key="4">
    <source>
        <dbReference type="ARBA" id="ARBA00022989"/>
    </source>
</evidence>
<dbReference type="AlphaFoldDB" id="X1RN06"/>
<comment type="caution">
    <text evidence="6">The sequence shown here is derived from an EMBL/GenBank/DDBJ whole genome shotgun (WGS) entry which is preliminary data.</text>
</comment>
<organism evidence="6">
    <name type="scientific">marine sediment metagenome</name>
    <dbReference type="NCBI Taxonomy" id="412755"/>
    <lineage>
        <taxon>unclassified sequences</taxon>
        <taxon>metagenomes</taxon>
        <taxon>ecological metagenomes</taxon>
    </lineage>
</organism>
<dbReference type="Pfam" id="PF01098">
    <property type="entry name" value="FTSW_RODA_SPOVE"/>
    <property type="match status" value="1"/>
</dbReference>
<evidence type="ECO:0000256" key="1">
    <source>
        <dbReference type="ARBA" id="ARBA00004141"/>
    </source>
</evidence>
<dbReference type="GO" id="GO:0032153">
    <property type="term" value="C:cell division site"/>
    <property type="evidence" value="ECO:0007669"/>
    <property type="project" value="TreeGrafter"/>
</dbReference>
<reference evidence="6" key="1">
    <citation type="journal article" date="2014" name="Front. Microbiol.">
        <title>High frequency of phylogenetically diverse reductive dehalogenase-homologous genes in deep subseafloor sedimentary metagenomes.</title>
        <authorList>
            <person name="Kawai M."/>
            <person name="Futagami T."/>
            <person name="Toyoda A."/>
            <person name="Takaki Y."/>
            <person name="Nishi S."/>
            <person name="Hori S."/>
            <person name="Arai W."/>
            <person name="Tsubouchi T."/>
            <person name="Morono Y."/>
            <person name="Uchiyama I."/>
            <person name="Ito T."/>
            <person name="Fujiyama A."/>
            <person name="Inagaki F."/>
            <person name="Takami H."/>
        </authorList>
    </citation>
    <scope>NUCLEOTIDE SEQUENCE</scope>
    <source>
        <strain evidence="6">Expedition CK06-06</strain>
    </source>
</reference>
<evidence type="ECO:0000256" key="5">
    <source>
        <dbReference type="ARBA" id="ARBA00023136"/>
    </source>
</evidence>
<dbReference type="GO" id="GO:0008360">
    <property type="term" value="P:regulation of cell shape"/>
    <property type="evidence" value="ECO:0007669"/>
    <property type="project" value="UniProtKB-KW"/>
</dbReference>
<dbReference type="PANTHER" id="PTHR30474:SF1">
    <property type="entry name" value="PEPTIDOGLYCAN GLYCOSYLTRANSFERASE MRDB"/>
    <property type="match status" value="1"/>
</dbReference>
<evidence type="ECO:0000256" key="2">
    <source>
        <dbReference type="ARBA" id="ARBA00022692"/>
    </source>
</evidence>
<sequence>MSFLNQQVDPQGISWNINQSKIAIGSGGLLGKGIFKGSQAQYGFLPEPQTDFI</sequence>
<keyword evidence="2" id="KW-0812">Transmembrane</keyword>